<dbReference type="Proteomes" id="UP001500518">
    <property type="component" value="Unassembled WGS sequence"/>
</dbReference>
<evidence type="ECO:0000256" key="12">
    <source>
        <dbReference type="PROSITE-ProRule" id="PRU00433"/>
    </source>
</evidence>
<keyword evidence="5 12" id="KW-0479">Metal-binding</keyword>
<gene>
    <name evidence="15" type="ORF">GCM10023208_15330</name>
</gene>
<proteinExistence type="inferred from homology"/>
<dbReference type="PROSITE" id="PS51007">
    <property type="entry name" value="CYTC"/>
    <property type="match status" value="1"/>
</dbReference>
<organism evidence="15 16">
    <name type="scientific">Erythrobacter westpacificensis</name>
    <dbReference type="NCBI Taxonomy" id="1055231"/>
    <lineage>
        <taxon>Bacteria</taxon>
        <taxon>Pseudomonadati</taxon>
        <taxon>Pseudomonadota</taxon>
        <taxon>Alphaproteobacteria</taxon>
        <taxon>Sphingomonadales</taxon>
        <taxon>Erythrobacteraceae</taxon>
        <taxon>Erythrobacter/Porphyrobacter group</taxon>
        <taxon>Erythrobacter</taxon>
    </lineage>
</organism>
<evidence type="ECO:0000313" key="15">
    <source>
        <dbReference type="EMBL" id="GAA5053413.1"/>
    </source>
</evidence>
<evidence type="ECO:0000256" key="3">
    <source>
        <dbReference type="ARBA" id="ARBA00008156"/>
    </source>
</evidence>
<keyword evidence="11" id="KW-1015">Disulfide bond</keyword>
<evidence type="ECO:0000256" key="7">
    <source>
        <dbReference type="ARBA" id="ARBA00022837"/>
    </source>
</evidence>
<feature type="signal peptide" evidence="13">
    <location>
        <begin position="1"/>
        <end position="29"/>
    </location>
</feature>
<dbReference type="PROSITE" id="PS00364">
    <property type="entry name" value="BACTERIAL_PQQ_2"/>
    <property type="match status" value="1"/>
</dbReference>
<dbReference type="InterPro" id="IPR002372">
    <property type="entry name" value="PQQ_rpt_dom"/>
</dbReference>
<dbReference type="InterPro" id="IPR018391">
    <property type="entry name" value="PQQ_b-propeller_rpt"/>
</dbReference>
<name>A0ABP9KAQ0_9SPHN</name>
<evidence type="ECO:0000256" key="1">
    <source>
        <dbReference type="ARBA" id="ARBA00001913"/>
    </source>
</evidence>
<dbReference type="InterPro" id="IPR001479">
    <property type="entry name" value="Quinoprotein_DH_CS"/>
</dbReference>
<dbReference type="PANTHER" id="PTHR32303">
    <property type="entry name" value="QUINOPROTEIN ALCOHOL DEHYDROGENASE (CYTOCHROME C)"/>
    <property type="match status" value="1"/>
</dbReference>
<dbReference type="PROSITE" id="PS51257">
    <property type="entry name" value="PROKAR_LIPOPROTEIN"/>
    <property type="match status" value="1"/>
</dbReference>
<dbReference type="InterPro" id="IPR036909">
    <property type="entry name" value="Cyt_c-like_dom_sf"/>
</dbReference>
<comment type="cofactor">
    <cofactor evidence="1">
        <name>Ca(2+)</name>
        <dbReference type="ChEBI" id="CHEBI:29108"/>
    </cofactor>
</comment>
<evidence type="ECO:0000256" key="8">
    <source>
        <dbReference type="ARBA" id="ARBA00022891"/>
    </source>
</evidence>
<dbReference type="InterPro" id="IPR011047">
    <property type="entry name" value="Quinoprotein_ADH-like_sf"/>
</dbReference>
<evidence type="ECO:0000256" key="6">
    <source>
        <dbReference type="ARBA" id="ARBA00022729"/>
    </source>
</evidence>
<dbReference type="SMART" id="SM00564">
    <property type="entry name" value="PQQ"/>
    <property type="match status" value="5"/>
</dbReference>
<dbReference type="InterPro" id="IPR017512">
    <property type="entry name" value="PQQ_MeOH/EtOH_DH"/>
</dbReference>
<evidence type="ECO:0000313" key="16">
    <source>
        <dbReference type="Proteomes" id="UP001500518"/>
    </source>
</evidence>
<evidence type="ECO:0000256" key="13">
    <source>
        <dbReference type="SAM" id="SignalP"/>
    </source>
</evidence>
<evidence type="ECO:0000256" key="10">
    <source>
        <dbReference type="ARBA" id="ARBA00023004"/>
    </source>
</evidence>
<protein>
    <submittedName>
        <fullName evidence="15">PQQ-dependent methanol/ethanol family dehydrogenase</fullName>
    </submittedName>
</protein>
<accession>A0ABP9KAQ0</accession>
<keyword evidence="9" id="KW-0560">Oxidoreductase</keyword>
<comment type="cofactor">
    <cofactor evidence="2">
        <name>pyrroloquinoline quinone</name>
        <dbReference type="ChEBI" id="CHEBI:58442"/>
    </cofactor>
</comment>
<keyword evidence="8" id="KW-0634">PQQ</keyword>
<keyword evidence="6 13" id="KW-0732">Signal</keyword>
<feature type="domain" description="Cytochrome c" evidence="14">
    <location>
        <begin position="618"/>
        <end position="694"/>
    </location>
</feature>
<keyword evidence="10 12" id="KW-0408">Iron</keyword>
<evidence type="ECO:0000259" key="14">
    <source>
        <dbReference type="PROSITE" id="PS51007"/>
    </source>
</evidence>
<dbReference type="SUPFAM" id="SSF50998">
    <property type="entry name" value="Quinoprotein alcohol dehydrogenase-like"/>
    <property type="match status" value="1"/>
</dbReference>
<keyword evidence="4 12" id="KW-0349">Heme</keyword>
<dbReference type="NCBIfam" id="TIGR03075">
    <property type="entry name" value="PQQ_enz_alc_DH"/>
    <property type="match status" value="1"/>
</dbReference>
<dbReference type="RefSeq" id="WP_346032515.1">
    <property type="nucleotide sequence ID" value="NZ_BAABHV010000009.1"/>
</dbReference>
<reference evidence="16" key="1">
    <citation type="journal article" date="2019" name="Int. J. Syst. Evol. Microbiol.">
        <title>The Global Catalogue of Microorganisms (GCM) 10K type strain sequencing project: providing services to taxonomists for standard genome sequencing and annotation.</title>
        <authorList>
            <consortium name="The Broad Institute Genomics Platform"/>
            <consortium name="The Broad Institute Genome Sequencing Center for Infectious Disease"/>
            <person name="Wu L."/>
            <person name="Ma J."/>
        </authorList>
    </citation>
    <scope>NUCLEOTIDE SEQUENCE [LARGE SCALE GENOMIC DNA]</scope>
    <source>
        <strain evidence="16">JCM 18014</strain>
    </source>
</reference>
<dbReference type="Pfam" id="PF01011">
    <property type="entry name" value="PQQ"/>
    <property type="match status" value="2"/>
</dbReference>
<dbReference type="SUPFAM" id="SSF46626">
    <property type="entry name" value="Cytochrome c"/>
    <property type="match status" value="1"/>
</dbReference>
<evidence type="ECO:0000256" key="5">
    <source>
        <dbReference type="ARBA" id="ARBA00022723"/>
    </source>
</evidence>
<dbReference type="Pfam" id="PF13442">
    <property type="entry name" value="Cytochrome_CBB3"/>
    <property type="match status" value="1"/>
</dbReference>
<evidence type="ECO:0000256" key="4">
    <source>
        <dbReference type="ARBA" id="ARBA00022617"/>
    </source>
</evidence>
<dbReference type="Gene3D" id="2.140.10.10">
    <property type="entry name" value="Quinoprotein alcohol dehydrogenase-like superfamily"/>
    <property type="match status" value="1"/>
</dbReference>
<feature type="chain" id="PRO_5047006914" evidence="13">
    <location>
        <begin position="30"/>
        <end position="720"/>
    </location>
</feature>
<evidence type="ECO:0000256" key="11">
    <source>
        <dbReference type="ARBA" id="ARBA00023157"/>
    </source>
</evidence>
<sequence>MLAKSNLKSPTRLLAALFGLLALAACATAVVESEGDWLASHSDDAGVWLSDGRTYAAQRYSPLTQINAGNVDLLGIAWYDDYDTYRGIEATPLYADGVLYNILAWNITIAYDARTGERLWTFDPEVPREMGRYACCEPVSRGLALWEDKVIIATLDGRVMALDRATGAPIWSTQTFDHEMPYTITGAPRVFDGKVVVGQSGGDLGVRGFAIALDVDTGEELWKFYLTPNPTGEPDGAASDPVMPMVRETWSDDGMWTELGGGANAWDSIAYDPDLDLVYIGTGNGSPLAWQHRSNSEGDNLFICSIVALNASDGSYAWHYQMVPEEDWDYTCTSSIVSADLEIEGEMRKVIMQAPKNGFFYVLDRATGEVISAETYVKVNWASGIDPATGRPVINPETHYGTDPVLVYPGPGGAHNWFPMGYSPRTKLAYFPAYQSGMVYALDPDFEPAPFRSNAGWGGYSGEALETRQQLMEQANADEKAWLVAYDPVRQRIAWRNELPRHGNGGVMITASDLVFEGTTHQTFAAFDARTGGQLWSFPIQSSPVAGPITYELDGEQYVAVNAGWGGGAAGVERSMGIDRARATARLVVFKLGGDVELPPLAVQEPIPSPPRLTATEAEVGRGAQLYAQTCATCHGRNAVGGVADLRHMDAETHAQFKDIVLGGIFLEKGMASFADILSEEEVEDIYAYLIARANEDWGEDGVGGGAGDVTSSAPSGGPH</sequence>
<comment type="caution">
    <text evidence="15">The sequence shown here is derived from an EMBL/GenBank/DDBJ whole genome shotgun (WGS) entry which is preliminary data.</text>
</comment>
<comment type="similarity">
    <text evidence="3">Belongs to the bacterial PQQ dehydrogenase family.</text>
</comment>
<dbReference type="InterPro" id="IPR009056">
    <property type="entry name" value="Cyt_c-like_dom"/>
</dbReference>
<evidence type="ECO:0000256" key="2">
    <source>
        <dbReference type="ARBA" id="ARBA00001931"/>
    </source>
</evidence>
<keyword evidence="7" id="KW-0106">Calcium</keyword>
<evidence type="ECO:0000256" key="9">
    <source>
        <dbReference type="ARBA" id="ARBA00023002"/>
    </source>
</evidence>
<dbReference type="Gene3D" id="1.10.760.10">
    <property type="entry name" value="Cytochrome c-like domain"/>
    <property type="match status" value="1"/>
</dbReference>
<dbReference type="EMBL" id="BAABHV010000009">
    <property type="protein sequence ID" value="GAA5053413.1"/>
    <property type="molecule type" value="Genomic_DNA"/>
</dbReference>
<keyword evidence="16" id="KW-1185">Reference proteome</keyword>